<proteinExistence type="predicted"/>
<gene>
    <name evidence="1" type="ORF">V6N11_035083</name>
</gene>
<dbReference type="EMBL" id="JBBPBN010000029">
    <property type="protein sequence ID" value="KAK9006030.1"/>
    <property type="molecule type" value="Genomic_DNA"/>
</dbReference>
<evidence type="ECO:0000313" key="2">
    <source>
        <dbReference type="Proteomes" id="UP001396334"/>
    </source>
</evidence>
<protein>
    <submittedName>
        <fullName evidence="1">Uncharacterized protein</fullName>
    </submittedName>
</protein>
<keyword evidence="2" id="KW-1185">Reference proteome</keyword>
<comment type="caution">
    <text evidence="1">The sequence shown here is derived from an EMBL/GenBank/DDBJ whole genome shotgun (WGS) entry which is preliminary data.</text>
</comment>
<dbReference type="Proteomes" id="UP001396334">
    <property type="component" value="Unassembled WGS sequence"/>
</dbReference>
<evidence type="ECO:0000313" key="1">
    <source>
        <dbReference type="EMBL" id="KAK9006030.1"/>
    </source>
</evidence>
<reference evidence="1 2" key="1">
    <citation type="journal article" date="2024" name="G3 (Bethesda)">
        <title>Genome assembly of Hibiscus sabdariffa L. provides insights into metabolisms of medicinal natural products.</title>
        <authorList>
            <person name="Kim T."/>
        </authorList>
    </citation>
    <scope>NUCLEOTIDE SEQUENCE [LARGE SCALE GENOMIC DNA]</scope>
    <source>
        <strain evidence="1">TK-2024</strain>
        <tissue evidence="1">Old leaves</tissue>
    </source>
</reference>
<organism evidence="1 2">
    <name type="scientific">Hibiscus sabdariffa</name>
    <name type="common">roselle</name>
    <dbReference type="NCBI Taxonomy" id="183260"/>
    <lineage>
        <taxon>Eukaryota</taxon>
        <taxon>Viridiplantae</taxon>
        <taxon>Streptophyta</taxon>
        <taxon>Embryophyta</taxon>
        <taxon>Tracheophyta</taxon>
        <taxon>Spermatophyta</taxon>
        <taxon>Magnoliopsida</taxon>
        <taxon>eudicotyledons</taxon>
        <taxon>Gunneridae</taxon>
        <taxon>Pentapetalae</taxon>
        <taxon>rosids</taxon>
        <taxon>malvids</taxon>
        <taxon>Malvales</taxon>
        <taxon>Malvaceae</taxon>
        <taxon>Malvoideae</taxon>
        <taxon>Hibiscus</taxon>
    </lineage>
</organism>
<sequence length="172" mass="20289">MDCFSCFREPGFERLSNSLVTEQEHKHRSNNNNHPCTFPDKPLMMLRSSWKKGKRLHEKKPKQQQDVEDWVMAFSLLNNNGNDNNMGFHFKLSSKRVFLPYLKTENNKEDGGKEGNVMEEAEVPLQKTQSWKPKKKKNKDKRVTFRLPEEADIFIFDSTPQEEEETGMLYVF</sequence>
<name>A0ABR2QZE2_9ROSI</name>
<accession>A0ABR2QZE2</accession>